<evidence type="ECO:0000256" key="1">
    <source>
        <dbReference type="ARBA" id="ARBA00023125"/>
    </source>
</evidence>
<sequence length="375" mass="39368">MYSHARGGHASGGRPGPQSGYPSGYRAGAPAPGAHAPLGVDPDHHRDHHRPIGLAGDRSAPGRTTQPVPQPAPGMPQAPLPEPPSGGMTALAVDDEEPALLELAHLLGEDPRVGNVLTAPNATEALRILHGSDGGAPVRIDVVFLDIRMPGLDGLELARVLNAMADPPPVVFVTAHDDRAVDAYEVGAVDYLLKPLRTERLAGALDRTIALRGGRSAPTTAPTVAAAPAPGATAARRAVPEHTDDEVIPVELAGTTKIIPRSSIRFVEAQGDYARLHTTEGSHLVRIPVSVLEDRWGDAGFVRIHRAYLVALHLITELRMSGSGYVVRLGQGAGGVELPVSRRHTAGLKRILRGRPPRPPRGGPEDGPDGPVLPR</sequence>
<gene>
    <name evidence="6" type="ORF">EV378_1812</name>
</gene>
<dbReference type="GO" id="GO:0006355">
    <property type="term" value="P:regulation of DNA-templated transcription"/>
    <property type="evidence" value="ECO:0007669"/>
    <property type="project" value="TreeGrafter"/>
</dbReference>
<feature type="compositionally biased region" description="Low complexity" evidence="3">
    <location>
        <begin position="20"/>
        <end position="39"/>
    </location>
</feature>
<dbReference type="GO" id="GO:0032993">
    <property type="term" value="C:protein-DNA complex"/>
    <property type="evidence" value="ECO:0007669"/>
    <property type="project" value="TreeGrafter"/>
</dbReference>
<comment type="caution">
    <text evidence="6">The sequence shown here is derived from an EMBL/GenBank/DDBJ whole genome shotgun (WGS) entry which is preliminary data.</text>
</comment>
<evidence type="ECO:0000313" key="6">
    <source>
        <dbReference type="EMBL" id="TCK25985.1"/>
    </source>
</evidence>
<dbReference type="PROSITE" id="PS50110">
    <property type="entry name" value="RESPONSE_REGULATORY"/>
    <property type="match status" value="1"/>
</dbReference>
<reference evidence="6 7" key="1">
    <citation type="submission" date="2019-03" db="EMBL/GenBank/DDBJ databases">
        <title>Sequencing the genomes of 1000 actinobacteria strains.</title>
        <authorList>
            <person name="Klenk H.-P."/>
        </authorList>
    </citation>
    <scope>NUCLEOTIDE SEQUENCE [LARGE SCALE GENOMIC DNA]</scope>
    <source>
        <strain evidence="6 7">DSM 44969</strain>
    </source>
</reference>
<dbReference type="PANTHER" id="PTHR48111">
    <property type="entry name" value="REGULATOR OF RPOS"/>
    <property type="match status" value="1"/>
</dbReference>
<keyword evidence="2" id="KW-0597">Phosphoprotein</keyword>
<feature type="domain" description="HTH LytTR-type" evidence="5">
    <location>
        <begin position="248"/>
        <end position="354"/>
    </location>
</feature>
<dbReference type="Gene3D" id="3.40.50.2300">
    <property type="match status" value="1"/>
</dbReference>
<dbReference type="InterPro" id="IPR011006">
    <property type="entry name" value="CheY-like_superfamily"/>
</dbReference>
<dbReference type="PROSITE" id="PS50930">
    <property type="entry name" value="HTH_LYTTR"/>
    <property type="match status" value="1"/>
</dbReference>
<dbReference type="GO" id="GO:0005829">
    <property type="term" value="C:cytosol"/>
    <property type="evidence" value="ECO:0007669"/>
    <property type="project" value="TreeGrafter"/>
</dbReference>
<dbReference type="InterPro" id="IPR001789">
    <property type="entry name" value="Sig_transdc_resp-reg_receiver"/>
</dbReference>
<dbReference type="SMART" id="SM00448">
    <property type="entry name" value="REC"/>
    <property type="match status" value="1"/>
</dbReference>
<evidence type="ECO:0000313" key="7">
    <source>
        <dbReference type="Proteomes" id="UP000295560"/>
    </source>
</evidence>
<dbReference type="SUPFAM" id="SSF52172">
    <property type="entry name" value="CheY-like"/>
    <property type="match status" value="1"/>
</dbReference>
<evidence type="ECO:0000256" key="2">
    <source>
        <dbReference type="PROSITE-ProRule" id="PRU00169"/>
    </source>
</evidence>
<dbReference type="PANTHER" id="PTHR48111:SF69">
    <property type="entry name" value="RESPONSE REGULATOR RECEIVER"/>
    <property type="match status" value="1"/>
</dbReference>
<dbReference type="Gene3D" id="2.40.50.1020">
    <property type="entry name" value="LytTr DNA-binding domain"/>
    <property type="match status" value="1"/>
</dbReference>
<dbReference type="AlphaFoldDB" id="A0A4R1HXY5"/>
<feature type="modified residue" description="4-aspartylphosphate" evidence="2">
    <location>
        <position position="146"/>
    </location>
</feature>
<dbReference type="InterPro" id="IPR039420">
    <property type="entry name" value="WalR-like"/>
</dbReference>
<organism evidence="6 7">
    <name type="scientific">Pseudonocardia endophytica</name>
    <dbReference type="NCBI Taxonomy" id="401976"/>
    <lineage>
        <taxon>Bacteria</taxon>
        <taxon>Bacillati</taxon>
        <taxon>Actinomycetota</taxon>
        <taxon>Actinomycetes</taxon>
        <taxon>Pseudonocardiales</taxon>
        <taxon>Pseudonocardiaceae</taxon>
        <taxon>Pseudonocardia</taxon>
    </lineage>
</organism>
<evidence type="ECO:0000259" key="5">
    <source>
        <dbReference type="PROSITE" id="PS50930"/>
    </source>
</evidence>
<feature type="domain" description="Response regulatory" evidence="4">
    <location>
        <begin position="89"/>
        <end position="209"/>
    </location>
</feature>
<dbReference type="EMBL" id="SMFZ01000001">
    <property type="protein sequence ID" value="TCK25985.1"/>
    <property type="molecule type" value="Genomic_DNA"/>
</dbReference>
<evidence type="ECO:0000256" key="3">
    <source>
        <dbReference type="SAM" id="MobiDB-lite"/>
    </source>
</evidence>
<accession>A0A4R1HXY5</accession>
<keyword evidence="7" id="KW-1185">Reference proteome</keyword>
<evidence type="ECO:0000259" key="4">
    <source>
        <dbReference type="PROSITE" id="PS50110"/>
    </source>
</evidence>
<dbReference type="InterPro" id="IPR007492">
    <property type="entry name" value="LytTR_DNA-bd_dom"/>
</dbReference>
<feature type="region of interest" description="Disordered" evidence="3">
    <location>
        <begin position="351"/>
        <end position="375"/>
    </location>
</feature>
<dbReference type="GO" id="GO:0000156">
    <property type="term" value="F:phosphorelay response regulator activity"/>
    <property type="evidence" value="ECO:0007669"/>
    <property type="project" value="TreeGrafter"/>
</dbReference>
<dbReference type="Pfam" id="PF00072">
    <property type="entry name" value="Response_reg"/>
    <property type="match status" value="1"/>
</dbReference>
<name>A0A4R1HXY5_PSEEN</name>
<dbReference type="SMART" id="SM00850">
    <property type="entry name" value="LytTR"/>
    <property type="match status" value="1"/>
</dbReference>
<proteinExistence type="predicted"/>
<feature type="region of interest" description="Disordered" evidence="3">
    <location>
        <begin position="1"/>
        <end position="90"/>
    </location>
</feature>
<dbReference type="Proteomes" id="UP000295560">
    <property type="component" value="Unassembled WGS sequence"/>
</dbReference>
<protein>
    <submittedName>
        <fullName evidence="6">LytTR family two component transcriptional regulator</fullName>
    </submittedName>
</protein>
<keyword evidence="1" id="KW-0238">DNA-binding</keyword>
<dbReference type="Pfam" id="PF04397">
    <property type="entry name" value="LytTR"/>
    <property type="match status" value="1"/>
</dbReference>
<feature type="compositionally biased region" description="Pro residues" evidence="3">
    <location>
        <begin position="68"/>
        <end position="84"/>
    </location>
</feature>
<dbReference type="GO" id="GO:0000976">
    <property type="term" value="F:transcription cis-regulatory region binding"/>
    <property type="evidence" value="ECO:0007669"/>
    <property type="project" value="TreeGrafter"/>
</dbReference>